<sequence>MANGRGHPESSRKRCRCYRLLLLGLVATLATATERLAYAPLWTKEKKKVVVLGGGFAGLAVVRHLRRNFEVTLVDAKKYFEFIPGMVRPYSNPDLHRKLVVDYASVCKKMKVSWIWGAAEKLQGNEVVVQLNSSDQHRVAYDYCVVATGCDFGSLWAVSPTSGTRPIDRRYLEGRQKEIEKEYDQLTELADRGAHVAVIGAGFVGVEFATELKHYFPSLQISLASRSECCCPTMPKSARSYIQKYLDKHNITTYYQVEYPNEDAAANTLWTRFGRPCPERVFKSMGMRPHCSFLPPECLTEKGWVKMTPTLQIANGSEADLGAIDGKVFAIGSCIDQVPGVDPLPKNSFPAEEMAAHVARNIRRSARGKKMKPFYWPLLAGVSATSLGPKDGVLLLQRNISSGGMVALRGRAVVWVKEIIRWTKVDECKLGILGRLFWHFVH</sequence>
<keyword evidence="3" id="KW-0274">FAD</keyword>
<comment type="caution">
    <text evidence="6">The sequence shown here is derived from an EMBL/GenBank/DDBJ whole genome shotgun (WGS) entry which is preliminary data.</text>
</comment>
<dbReference type="Pfam" id="PF07992">
    <property type="entry name" value="Pyr_redox_2"/>
    <property type="match status" value="1"/>
</dbReference>
<keyword evidence="4" id="KW-0560">Oxidoreductase</keyword>
<dbReference type="EMBL" id="CAXAMM010021580">
    <property type="protein sequence ID" value="CAK9050181.1"/>
    <property type="molecule type" value="Genomic_DNA"/>
</dbReference>
<dbReference type="Gene3D" id="3.50.50.100">
    <property type="match status" value="1"/>
</dbReference>
<dbReference type="PRINTS" id="PR00368">
    <property type="entry name" value="FADPNR"/>
</dbReference>
<accession>A0ABP0MG78</accession>
<evidence type="ECO:0000313" key="7">
    <source>
        <dbReference type="Proteomes" id="UP001642464"/>
    </source>
</evidence>
<protein>
    <submittedName>
        <fullName evidence="6">Apoptosis-inducing factor homolog A</fullName>
    </submittedName>
</protein>
<gene>
    <name evidence="6" type="ORF">SCF082_LOCUS27715</name>
</gene>
<dbReference type="PANTHER" id="PTHR43735">
    <property type="entry name" value="APOPTOSIS-INDUCING FACTOR 1"/>
    <property type="match status" value="1"/>
</dbReference>
<evidence type="ECO:0000259" key="5">
    <source>
        <dbReference type="Pfam" id="PF07992"/>
    </source>
</evidence>
<comment type="similarity">
    <text evidence="1">Belongs to the FAD-dependent oxidoreductase family.</text>
</comment>
<organism evidence="6 7">
    <name type="scientific">Durusdinium trenchii</name>
    <dbReference type="NCBI Taxonomy" id="1381693"/>
    <lineage>
        <taxon>Eukaryota</taxon>
        <taxon>Sar</taxon>
        <taxon>Alveolata</taxon>
        <taxon>Dinophyceae</taxon>
        <taxon>Suessiales</taxon>
        <taxon>Symbiodiniaceae</taxon>
        <taxon>Durusdinium</taxon>
    </lineage>
</organism>
<dbReference type="InterPro" id="IPR023753">
    <property type="entry name" value="FAD/NAD-binding_dom"/>
</dbReference>
<name>A0ABP0MG78_9DINO</name>
<evidence type="ECO:0000256" key="3">
    <source>
        <dbReference type="ARBA" id="ARBA00022827"/>
    </source>
</evidence>
<dbReference type="SUPFAM" id="SSF51905">
    <property type="entry name" value="FAD/NAD(P)-binding domain"/>
    <property type="match status" value="2"/>
</dbReference>
<keyword evidence="2" id="KW-0285">Flavoprotein</keyword>
<evidence type="ECO:0000313" key="6">
    <source>
        <dbReference type="EMBL" id="CAK9050181.1"/>
    </source>
</evidence>
<dbReference type="InterPro" id="IPR036188">
    <property type="entry name" value="FAD/NAD-bd_sf"/>
</dbReference>
<dbReference type="PRINTS" id="PR00411">
    <property type="entry name" value="PNDRDTASEI"/>
</dbReference>
<proteinExistence type="inferred from homology"/>
<dbReference type="Proteomes" id="UP001642464">
    <property type="component" value="Unassembled WGS sequence"/>
</dbReference>
<evidence type="ECO:0000256" key="2">
    <source>
        <dbReference type="ARBA" id="ARBA00022630"/>
    </source>
</evidence>
<dbReference type="PANTHER" id="PTHR43735:SF3">
    <property type="entry name" value="FERROPTOSIS SUPPRESSOR PROTEIN 1"/>
    <property type="match status" value="1"/>
</dbReference>
<keyword evidence="7" id="KW-1185">Reference proteome</keyword>
<evidence type="ECO:0000256" key="4">
    <source>
        <dbReference type="ARBA" id="ARBA00023002"/>
    </source>
</evidence>
<reference evidence="6 7" key="1">
    <citation type="submission" date="2024-02" db="EMBL/GenBank/DDBJ databases">
        <authorList>
            <person name="Chen Y."/>
            <person name="Shah S."/>
            <person name="Dougan E. K."/>
            <person name="Thang M."/>
            <person name="Chan C."/>
        </authorList>
    </citation>
    <scope>NUCLEOTIDE SEQUENCE [LARGE SCALE GENOMIC DNA]</scope>
</reference>
<evidence type="ECO:0000256" key="1">
    <source>
        <dbReference type="ARBA" id="ARBA00006442"/>
    </source>
</evidence>
<feature type="domain" description="FAD/NAD(P)-binding" evidence="5">
    <location>
        <begin position="47"/>
        <end position="338"/>
    </location>
</feature>